<proteinExistence type="predicted"/>
<organism evidence="2 3">
    <name type="scientific">Gossypium stocksii</name>
    <dbReference type="NCBI Taxonomy" id="47602"/>
    <lineage>
        <taxon>Eukaryota</taxon>
        <taxon>Viridiplantae</taxon>
        <taxon>Streptophyta</taxon>
        <taxon>Embryophyta</taxon>
        <taxon>Tracheophyta</taxon>
        <taxon>Spermatophyta</taxon>
        <taxon>Magnoliopsida</taxon>
        <taxon>eudicotyledons</taxon>
        <taxon>Gunneridae</taxon>
        <taxon>Pentapetalae</taxon>
        <taxon>rosids</taxon>
        <taxon>malvids</taxon>
        <taxon>Malvales</taxon>
        <taxon>Malvaceae</taxon>
        <taxon>Malvoideae</taxon>
        <taxon>Gossypium</taxon>
    </lineage>
</organism>
<name>A0A9D3V7C6_9ROSI</name>
<evidence type="ECO:0000313" key="3">
    <source>
        <dbReference type="Proteomes" id="UP000828251"/>
    </source>
</evidence>
<evidence type="ECO:0000256" key="1">
    <source>
        <dbReference type="SAM" id="MobiDB-lite"/>
    </source>
</evidence>
<protein>
    <submittedName>
        <fullName evidence="2">Uncharacterized protein</fullName>
    </submittedName>
</protein>
<comment type="caution">
    <text evidence="2">The sequence shown here is derived from an EMBL/GenBank/DDBJ whole genome shotgun (WGS) entry which is preliminary data.</text>
</comment>
<dbReference type="EMBL" id="JAIQCV010000008">
    <property type="protein sequence ID" value="KAH1072938.1"/>
    <property type="molecule type" value="Genomic_DNA"/>
</dbReference>
<dbReference type="OrthoDB" id="10451705at2759"/>
<feature type="region of interest" description="Disordered" evidence="1">
    <location>
        <begin position="1"/>
        <end position="29"/>
    </location>
</feature>
<dbReference type="AlphaFoldDB" id="A0A9D3V7C6"/>
<sequence>MQAKVEKEMCAVQDSSSASTSQAEKEEVDSRSIYVGDLVVELGLDLFAVNDEKFMDMFVSAAAIEVLQHKRQSLQNCQKMMKQRHKVEREANIMPKLDGRRIRKLQRLIQSLQP</sequence>
<evidence type="ECO:0000313" key="2">
    <source>
        <dbReference type="EMBL" id="KAH1072938.1"/>
    </source>
</evidence>
<dbReference type="Proteomes" id="UP000828251">
    <property type="component" value="Unassembled WGS sequence"/>
</dbReference>
<gene>
    <name evidence="2" type="ORF">J1N35_025266</name>
</gene>
<keyword evidence="3" id="KW-1185">Reference proteome</keyword>
<feature type="compositionally biased region" description="Polar residues" evidence="1">
    <location>
        <begin position="13"/>
        <end position="22"/>
    </location>
</feature>
<reference evidence="2 3" key="1">
    <citation type="journal article" date="2021" name="Plant Biotechnol. J.">
        <title>Multi-omics assisted identification of the key and species-specific regulatory components of drought-tolerant mechanisms in Gossypium stocksii.</title>
        <authorList>
            <person name="Yu D."/>
            <person name="Ke L."/>
            <person name="Zhang D."/>
            <person name="Wu Y."/>
            <person name="Sun Y."/>
            <person name="Mei J."/>
            <person name="Sun J."/>
            <person name="Sun Y."/>
        </authorList>
    </citation>
    <scope>NUCLEOTIDE SEQUENCE [LARGE SCALE GENOMIC DNA]</scope>
    <source>
        <strain evidence="3">cv. E1</strain>
        <tissue evidence="2">Leaf</tissue>
    </source>
</reference>
<accession>A0A9D3V7C6</accession>